<protein>
    <submittedName>
        <fullName evidence="3">Gamma-glutamyltranspeptidase</fullName>
    </submittedName>
</protein>
<dbReference type="PANTHER" id="PTHR43881:SF1">
    <property type="entry name" value="GAMMA-GLUTAMYLTRANSPEPTIDASE (AFU_ORTHOLOGUE AFUA_4G13580)"/>
    <property type="match status" value="1"/>
</dbReference>
<proteinExistence type="predicted"/>
<dbReference type="RefSeq" id="XP_023471211.1">
    <property type="nucleotide sequence ID" value="XM_023613229.1"/>
</dbReference>
<reference evidence="3 4" key="1">
    <citation type="journal article" date="2016" name="Proc. Natl. Acad. Sci. U.S.A.">
        <title>Lipid metabolic changes in an early divergent fungus govern the establishment of a mutualistic symbiosis with endobacteria.</title>
        <authorList>
            <person name="Lastovetsky O.A."/>
            <person name="Gaspar M.L."/>
            <person name="Mondo S.J."/>
            <person name="LaButti K.M."/>
            <person name="Sandor L."/>
            <person name="Grigoriev I.V."/>
            <person name="Henry S.A."/>
            <person name="Pawlowska T.E."/>
        </authorList>
    </citation>
    <scope>NUCLEOTIDE SEQUENCE [LARGE SCALE GENOMIC DNA]</scope>
    <source>
        <strain evidence="3 4">ATCC 52813</strain>
    </source>
</reference>
<dbReference type="InterPro" id="IPR052896">
    <property type="entry name" value="GGT-like_enzyme"/>
</dbReference>
<evidence type="ECO:0000313" key="3">
    <source>
        <dbReference type="EMBL" id="PHZ17503.1"/>
    </source>
</evidence>
<dbReference type="Pfam" id="PF01019">
    <property type="entry name" value="G_glu_transpept"/>
    <property type="match status" value="1"/>
</dbReference>
<sequence length="576" mass="62302">MTGSSLPFISRRSTVYGTHAMVASSQPLATQAGIEILKKGGNAADAAVAVAAAINVTEPGSTGIGGDAFCLFYDAKARTVKGLNGSGRTPAKLTMEFLKNEAKLTDENAFTRSVHAVTVPGAAAAWVDTVSHFGSGKLDLSTILEPAIDLAKNGFPVSHISANGWKGEVQKLVEKNPNQKIEWLIDNERAPQEGEIMMVPELAETFQLLAKHGKEGFYEGRIGRAIVEAVQSRGGVMTLEDLAAHTSELLEPISLDYHNWTIWEIPPNGQGITALIALGIIEALEESGAVDFSKIEHNSATYVHVVTEALRIAFADTRYYVTDPQVHHVPTEALLSKEYLRERAKLVDLSRRNDEIQKGYPEGNGNTVYFSVVDEEGNACSFINSTFMHFGSHIIAKDTGVVLHNRGGNFVLIEGHPNCVGPSKRPYHTIIPSMITRKTGNGHELEACFGVMGAFMQPQGQVQVILNMKHYLSNPQHALDLPRLCVAPPKGTAGVSANAYSFTEVTDSVVYLEDGIEDDVVEELEGMGHICYRLSGYSRSLFGRGQIIRCKIDARTGHRVLAAGSDPRGDGHASGW</sequence>
<dbReference type="InterPro" id="IPR000101">
    <property type="entry name" value="GGT_peptidase"/>
</dbReference>
<dbReference type="GO" id="GO:0006751">
    <property type="term" value="P:glutathione catabolic process"/>
    <property type="evidence" value="ECO:0007669"/>
    <property type="project" value="InterPro"/>
</dbReference>
<dbReference type="Gene3D" id="1.10.246.130">
    <property type="match status" value="1"/>
</dbReference>
<dbReference type="PANTHER" id="PTHR43881">
    <property type="entry name" value="GAMMA-GLUTAMYLTRANSPEPTIDASE (AFU_ORTHOLOGUE AFUA_4G13580)"/>
    <property type="match status" value="1"/>
</dbReference>
<dbReference type="Gene3D" id="3.60.20.40">
    <property type="match status" value="1"/>
</dbReference>
<dbReference type="InterPro" id="IPR043137">
    <property type="entry name" value="GGT_ssub_C"/>
</dbReference>
<dbReference type="STRING" id="1340429.A0A2G4T910"/>
<dbReference type="PRINTS" id="PR01210">
    <property type="entry name" value="GGTRANSPTASE"/>
</dbReference>
<gene>
    <name evidence="3" type="ORF">RHIMIDRAFT_284965</name>
</gene>
<accession>A0A2G4T910</accession>
<dbReference type="NCBIfam" id="TIGR00066">
    <property type="entry name" value="g_glut_trans"/>
    <property type="match status" value="1"/>
</dbReference>
<evidence type="ECO:0000256" key="1">
    <source>
        <dbReference type="PIRSR" id="PIRSR600101-1"/>
    </source>
</evidence>
<evidence type="ECO:0000313" key="4">
    <source>
        <dbReference type="Proteomes" id="UP000242254"/>
    </source>
</evidence>
<dbReference type="Proteomes" id="UP000242254">
    <property type="component" value="Unassembled WGS sequence"/>
</dbReference>
<evidence type="ECO:0000256" key="2">
    <source>
        <dbReference type="PIRSR" id="PIRSR600101-2"/>
    </source>
</evidence>
<feature type="active site" description="Nucleophile" evidence="1">
    <location>
        <position position="367"/>
    </location>
</feature>
<keyword evidence="4" id="KW-1185">Reference proteome</keyword>
<organism evidence="3 4">
    <name type="scientific">Rhizopus microsporus ATCC 52813</name>
    <dbReference type="NCBI Taxonomy" id="1340429"/>
    <lineage>
        <taxon>Eukaryota</taxon>
        <taxon>Fungi</taxon>
        <taxon>Fungi incertae sedis</taxon>
        <taxon>Mucoromycota</taxon>
        <taxon>Mucoromycotina</taxon>
        <taxon>Mucoromycetes</taxon>
        <taxon>Mucorales</taxon>
        <taxon>Mucorineae</taxon>
        <taxon>Rhizopodaceae</taxon>
        <taxon>Rhizopus</taxon>
    </lineage>
</organism>
<dbReference type="GeneID" id="35444218"/>
<name>A0A2G4T910_RHIZD</name>
<dbReference type="InterPro" id="IPR043138">
    <property type="entry name" value="GGT_lsub"/>
</dbReference>
<feature type="binding site" evidence="2">
    <location>
        <position position="454"/>
    </location>
    <ligand>
        <name>L-glutamate</name>
        <dbReference type="ChEBI" id="CHEBI:29985"/>
    </ligand>
</feature>
<dbReference type="SUPFAM" id="SSF56235">
    <property type="entry name" value="N-terminal nucleophile aminohydrolases (Ntn hydrolases)"/>
    <property type="match status" value="1"/>
</dbReference>
<dbReference type="AlphaFoldDB" id="A0A2G4T910"/>
<dbReference type="GO" id="GO:0036374">
    <property type="term" value="F:glutathione hydrolase activity"/>
    <property type="evidence" value="ECO:0007669"/>
    <property type="project" value="InterPro"/>
</dbReference>
<dbReference type="InterPro" id="IPR029055">
    <property type="entry name" value="Ntn_hydrolases_N"/>
</dbReference>
<dbReference type="EMBL" id="KZ303842">
    <property type="protein sequence ID" value="PHZ17503.1"/>
    <property type="molecule type" value="Genomic_DNA"/>
</dbReference>